<evidence type="ECO:0000256" key="5">
    <source>
        <dbReference type="ARBA" id="ARBA00023315"/>
    </source>
</evidence>
<dbReference type="AlphaFoldDB" id="A0A183U010"/>
<evidence type="ECO:0000256" key="6">
    <source>
        <dbReference type="RuleBase" id="RU003693"/>
    </source>
</evidence>
<dbReference type="Gene3D" id="3.40.640.10">
    <property type="entry name" value="Type I PLP-dependent aspartate aminotransferase-like (Major domain)"/>
    <property type="match status" value="1"/>
</dbReference>
<dbReference type="GO" id="GO:0016020">
    <property type="term" value="C:membrane"/>
    <property type="evidence" value="ECO:0007669"/>
    <property type="project" value="GOC"/>
</dbReference>
<dbReference type="SUPFAM" id="SSF53383">
    <property type="entry name" value="PLP-dependent transferases"/>
    <property type="match status" value="1"/>
</dbReference>
<dbReference type="InterPro" id="IPR050087">
    <property type="entry name" value="AON_synthase_class-II"/>
</dbReference>
<reference evidence="8 9" key="2">
    <citation type="submission" date="2018-11" db="EMBL/GenBank/DDBJ databases">
        <authorList>
            <consortium name="Pathogen Informatics"/>
        </authorList>
    </citation>
    <scope>NUCLEOTIDE SEQUENCE [LARGE SCALE GENOMIC DNA]</scope>
</reference>
<evidence type="ECO:0000256" key="3">
    <source>
        <dbReference type="ARBA" id="ARBA00022679"/>
    </source>
</evidence>
<dbReference type="WBParaSite" id="TCNE_0000183001-mRNA-1">
    <property type="protein sequence ID" value="TCNE_0000183001-mRNA-1"/>
    <property type="gene ID" value="TCNE_0000183001"/>
</dbReference>
<sequence length="187" mass="20648">MVWLHDGLFGCESSRGRPRSRPIFMNYDQKYVPGRREIGSTDLLELGLRCIWSAWEALARRKWLIAPLSYTSTVAAILMVCNSAKHMSTSVAQMTQCALGPYGRGVVEYWGCDPNDVDVLMGTLTKSFAAAGGYIAGKKSTIEYVRAFSQGSCYGVVMSPPLIAQVSRIIKVCSLFSYFSMNTDSVE</sequence>
<reference evidence="10" key="1">
    <citation type="submission" date="2016-06" db="UniProtKB">
        <authorList>
            <consortium name="WormBaseParasite"/>
        </authorList>
    </citation>
    <scope>IDENTIFICATION</scope>
</reference>
<dbReference type="GO" id="GO:0017059">
    <property type="term" value="C:serine palmitoyltransferase complex"/>
    <property type="evidence" value="ECO:0007669"/>
    <property type="project" value="TreeGrafter"/>
</dbReference>
<dbReference type="PANTHER" id="PTHR13693:SF54">
    <property type="entry name" value="SERINE PALMITOYLTRANSFERASE 3"/>
    <property type="match status" value="1"/>
</dbReference>
<dbReference type="InterPro" id="IPR015424">
    <property type="entry name" value="PyrdxlP-dep_Trfase"/>
</dbReference>
<dbReference type="GO" id="GO:0030170">
    <property type="term" value="F:pyridoxal phosphate binding"/>
    <property type="evidence" value="ECO:0007669"/>
    <property type="project" value="InterPro"/>
</dbReference>
<dbReference type="InterPro" id="IPR001917">
    <property type="entry name" value="Aminotrans_II_pyridoxalP_BS"/>
</dbReference>
<accession>A0A183U010</accession>
<keyword evidence="4 6" id="KW-0663">Pyridoxal phosphate</keyword>
<dbReference type="EMBL" id="UYWY01001552">
    <property type="protein sequence ID" value="VDM26905.1"/>
    <property type="molecule type" value="Genomic_DNA"/>
</dbReference>
<evidence type="ECO:0000256" key="2">
    <source>
        <dbReference type="ARBA" id="ARBA00008392"/>
    </source>
</evidence>
<dbReference type="InterPro" id="IPR015421">
    <property type="entry name" value="PyrdxlP-dep_Trfase_major"/>
</dbReference>
<evidence type="ECO:0000259" key="7">
    <source>
        <dbReference type="Pfam" id="PF00155"/>
    </source>
</evidence>
<dbReference type="Pfam" id="PF00155">
    <property type="entry name" value="Aminotran_1_2"/>
    <property type="match status" value="1"/>
</dbReference>
<name>A0A183U010_TOXCA</name>
<keyword evidence="5" id="KW-0012">Acyltransferase</keyword>
<proteinExistence type="inferred from homology"/>
<evidence type="ECO:0000313" key="9">
    <source>
        <dbReference type="Proteomes" id="UP000050794"/>
    </source>
</evidence>
<evidence type="ECO:0000256" key="1">
    <source>
        <dbReference type="ARBA" id="ARBA00001933"/>
    </source>
</evidence>
<dbReference type="PROSITE" id="PS00599">
    <property type="entry name" value="AA_TRANSFER_CLASS_2"/>
    <property type="match status" value="1"/>
</dbReference>
<comment type="cofactor">
    <cofactor evidence="1 6">
        <name>pyridoxal 5'-phosphate</name>
        <dbReference type="ChEBI" id="CHEBI:597326"/>
    </cofactor>
</comment>
<evidence type="ECO:0000313" key="10">
    <source>
        <dbReference type="WBParaSite" id="TCNE_0000183001-mRNA-1"/>
    </source>
</evidence>
<organism evidence="9 10">
    <name type="scientific">Toxocara canis</name>
    <name type="common">Canine roundworm</name>
    <dbReference type="NCBI Taxonomy" id="6265"/>
    <lineage>
        <taxon>Eukaryota</taxon>
        <taxon>Metazoa</taxon>
        <taxon>Ecdysozoa</taxon>
        <taxon>Nematoda</taxon>
        <taxon>Chromadorea</taxon>
        <taxon>Rhabditida</taxon>
        <taxon>Spirurina</taxon>
        <taxon>Ascaridomorpha</taxon>
        <taxon>Ascaridoidea</taxon>
        <taxon>Toxocaridae</taxon>
        <taxon>Toxocara</taxon>
    </lineage>
</organism>
<gene>
    <name evidence="8" type="ORF">TCNE_LOCUS1830</name>
</gene>
<keyword evidence="9" id="KW-1185">Reference proteome</keyword>
<protein>
    <submittedName>
        <fullName evidence="10">Aminotran_1_2 domain-containing protein</fullName>
    </submittedName>
</protein>
<comment type="similarity">
    <text evidence="2 6">Belongs to the class-II pyridoxal-phosphate-dependent aminotransferase family.</text>
</comment>
<evidence type="ECO:0000313" key="8">
    <source>
        <dbReference type="EMBL" id="VDM26905.1"/>
    </source>
</evidence>
<feature type="domain" description="Aminotransferase class I/classII large" evidence="7">
    <location>
        <begin position="114"/>
        <end position="168"/>
    </location>
</feature>
<keyword evidence="3" id="KW-0808">Transferase</keyword>
<dbReference type="GO" id="GO:0046513">
    <property type="term" value="P:ceramide biosynthetic process"/>
    <property type="evidence" value="ECO:0007669"/>
    <property type="project" value="TreeGrafter"/>
</dbReference>
<evidence type="ECO:0000256" key="4">
    <source>
        <dbReference type="ARBA" id="ARBA00022898"/>
    </source>
</evidence>
<dbReference type="GO" id="GO:0046512">
    <property type="term" value="P:sphingosine biosynthetic process"/>
    <property type="evidence" value="ECO:0007669"/>
    <property type="project" value="TreeGrafter"/>
</dbReference>
<dbReference type="GO" id="GO:0004758">
    <property type="term" value="F:serine C-palmitoyltransferase activity"/>
    <property type="evidence" value="ECO:0007669"/>
    <property type="project" value="TreeGrafter"/>
</dbReference>
<dbReference type="InterPro" id="IPR004839">
    <property type="entry name" value="Aminotransferase_I/II_large"/>
</dbReference>
<dbReference type="PANTHER" id="PTHR13693">
    <property type="entry name" value="CLASS II AMINOTRANSFERASE/8-AMINO-7-OXONONANOATE SYNTHASE"/>
    <property type="match status" value="1"/>
</dbReference>
<dbReference type="Proteomes" id="UP000050794">
    <property type="component" value="Unassembled WGS sequence"/>
</dbReference>